<protein>
    <recommendedName>
        <fullName evidence="3">6,7-dimethyl-8-ribityllumazine synthase</fullName>
        <ecNumber evidence="3">2.5.1.78</ecNumber>
    </recommendedName>
</protein>
<keyword evidence="5 7" id="KW-0808">Transferase</keyword>
<dbReference type="EMBL" id="LR026963">
    <property type="protein sequence ID" value="VBB68972.1"/>
    <property type="molecule type" value="Genomic_DNA"/>
</dbReference>
<dbReference type="SUPFAM" id="SSF52121">
    <property type="entry name" value="Lumazine synthase"/>
    <property type="match status" value="1"/>
</dbReference>
<dbReference type="PANTHER" id="PTHR21058:SF0">
    <property type="entry name" value="6,7-DIMETHYL-8-RIBITYLLUMAZINE SYNTHASE"/>
    <property type="match status" value="1"/>
</dbReference>
<organism evidence="7">
    <name type="scientific">invertebrate metagenome</name>
    <dbReference type="NCBI Taxonomy" id="1711999"/>
    <lineage>
        <taxon>unclassified sequences</taxon>
        <taxon>metagenomes</taxon>
        <taxon>organismal metagenomes</taxon>
    </lineage>
</organism>
<dbReference type="GO" id="GO:0000906">
    <property type="term" value="F:6,7-dimethyl-8-ribityllumazine synthase activity"/>
    <property type="evidence" value="ECO:0007669"/>
    <property type="project" value="UniProtKB-EC"/>
</dbReference>
<proteinExistence type="inferred from homology"/>
<comment type="similarity">
    <text evidence="2">Belongs to the DMRL synthase family.</text>
</comment>
<evidence type="ECO:0000256" key="4">
    <source>
        <dbReference type="ARBA" id="ARBA00022619"/>
    </source>
</evidence>
<dbReference type="GO" id="GO:0009349">
    <property type="term" value="C:riboflavin synthase complex"/>
    <property type="evidence" value="ECO:0007669"/>
    <property type="project" value="InterPro"/>
</dbReference>
<dbReference type="Pfam" id="PF00885">
    <property type="entry name" value="DMRL_synthase"/>
    <property type="match status" value="1"/>
</dbReference>
<reference evidence="7" key="1">
    <citation type="submission" date="2018-10" db="EMBL/GenBank/DDBJ databases">
        <authorList>
            <person name="Gruber-Vodicka H."/>
            <person name="Jaeckle O."/>
        </authorList>
    </citation>
    <scope>NUCLEOTIDE SEQUENCE</scope>
</reference>
<keyword evidence="4" id="KW-0686">Riboflavin biosynthesis</keyword>
<dbReference type="EC" id="2.5.1.78" evidence="3"/>
<sequence length="150" mass="16470">MGGINILIVEARFYDDITDNLVRGAVATLTRQGADYKRLILPGILEIPAALHCVVQAIEWRVTAHRFAGYVVLGCAIQGETDHYKHVSRESMHGVQNIALRHSLALGNGILTCPTYELARRRSDPVQGNHGGRAATAALRMVQVKREFGL</sequence>
<evidence type="ECO:0000256" key="2">
    <source>
        <dbReference type="ARBA" id="ARBA00007424"/>
    </source>
</evidence>
<evidence type="ECO:0000256" key="3">
    <source>
        <dbReference type="ARBA" id="ARBA00012664"/>
    </source>
</evidence>
<accession>A0A484HB18</accession>
<dbReference type="PANTHER" id="PTHR21058">
    <property type="entry name" value="6,7-DIMETHYL-8-RIBITYLLUMAZINE SYNTHASE DMRL SYNTHASE LUMAZINE SYNTHASE"/>
    <property type="match status" value="1"/>
</dbReference>
<dbReference type="InterPro" id="IPR034964">
    <property type="entry name" value="LS"/>
</dbReference>
<dbReference type="GO" id="GO:0009231">
    <property type="term" value="P:riboflavin biosynthetic process"/>
    <property type="evidence" value="ECO:0007669"/>
    <property type="project" value="UniProtKB-UniPathway"/>
</dbReference>
<dbReference type="CDD" id="cd09209">
    <property type="entry name" value="Lumazine_synthase-I"/>
    <property type="match status" value="1"/>
</dbReference>
<evidence type="ECO:0000313" key="7">
    <source>
        <dbReference type="EMBL" id="VBB68972.1"/>
    </source>
</evidence>
<name>A0A484HB18_9ZZZZ</name>
<dbReference type="UniPathway" id="UPA00275">
    <property type="reaction ID" value="UER00404"/>
</dbReference>
<dbReference type="InterPro" id="IPR002180">
    <property type="entry name" value="LS/RS"/>
</dbReference>
<comment type="catalytic activity">
    <reaction evidence="6">
        <text>(2S)-2-hydroxy-3-oxobutyl phosphate + 5-amino-6-(D-ribitylamino)uracil = 6,7-dimethyl-8-(1-D-ribityl)lumazine + phosphate + 2 H2O + H(+)</text>
        <dbReference type="Rhea" id="RHEA:26152"/>
        <dbReference type="ChEBI" id="CHEBI:15377"/>
        <dbReference type="ChEBI" id="CHEBI:15378"/>
        <dbReference type="ChEBI" id="CHEBI:15934"/>
        <dbReference type="ChEBI" id="CHEBI:43474"/>
        <dbReference type="ChEBI" id="CHEBI:58201"/>
        <dbReference type="ChEBI" id="CHEBI:58830"/>
        <dbReference type="EC" id="2.5.1.78"/>
    </reaction>
</comment>
<dbReference type="HAMAP" id="MF_00178">
    <property type="entry name" value="Lumazine_synth"/>
    <property type="match status" value="1"/>
</dbReference>
<evidence type="ECO:0000256" key="1">
    <source>
        <dbReference type="ARBA" id="ARBA00004917"/>
    </source>
</evidence>
<dbReference type="Gene3D" id="3.40.50.960">
    <property type="entry name" value="Lumazine/riboflavin synthase"/>
    <property type="match status" value="1"/>
</dbReference>
<dbReference type="InterPro" id="IPR036467">
    <property type="entry name" value="LS/RS_sf"/>
</dbReference>
<evidence type="ECO:0000256" key="6">
    <source>
        <dbReference type="ARBA" id="ARBA00048785"/>
    </source>
</evidence>
<dbReference type="GO" id="GO:0005829">
    <property type="term" value="C:cytosol"/>
    <property type="evidence" value="ECO:0007669"/>
    <property type="project" value="TreeGrafter"/>
</dbReference>
<evidence type="ECO:0000256" key="5">
    <source>
        <dbReference type="ARBA" id="ARBA00022679"/>
    </source>
</evidence>
<comment type="pathway">
    <text evidence="1">Cofactor biosynthesis; riboflavin biosynthesis; riboflavin from 2-hydroxy-3-oxobutyl phosphate and 5-amino-6-(D-ribitylamino)uracil: step 1/2.</text>
</comment>
<gene>
    <name evidence="7" type="ORF">RIEGSTA812A_PEG_445</name>
</gene>
<dbReference type="AlphaFoldDB" id="A0A484HB18"/>